<evidence type="ECO:0000313" key="1">
    <source>
        <dbReference type="EMBL" id="KFM19993.1"/>
    </source>
</evidence>
<name>A0A087S2N9_9ARCH</name>
<sequence length="105" mass="11613">MSSKEFDVNGTDYKIVITDQVVGHVNNLKNLYNSTYEDPESFEDVSAEISNTINEIAATVEPEVEDSDLDGLIQEVIKAVDSKAEEIEKELEGKESSGKKSKSKK</sequence>
<accession>A0A087S2N9</accession>
<evidence type="ECO:0000313" key="2">
    <source>
        <dbReference type="Proteomes" id="UP000029387"/>
    </source>
</evidence>
<keyword evidence="2" id="KW-1185">Reference proteome</keyword>
<protein>
    <submittedName>
        <fullName evidence="1">Uncharacterized protein</fullName>
    </submittedName>
</protein>
<dbReference type="Proteomes" id="UP000029387">
    <property type="component" value="Unassembled WGS sequence"/>
</dbReference>
<gene>
    <name evidence="1" type="ORF">AAA799P11_00297</name>
</gene>
<dbReference type="AlphaFoldDB" id="A0A087S2N9"/>
<dbReference type="PATRIC" id="fig|1502295.3.peg.291"/>
<organism evidence="1 2">
    <name type="scientific">Marine Group I thaumarchaeote SCGC AAA799-P11</name>
    <dbReference type="NCBI Taxonomy" id="1502295"/>
    <lineage>
        <taxon>Archaea</taxon>
        <taxon>Nitrososphaerota</taxon>
        <taxon>Marine Group I</taxon>
    </lineage>
</organism>
<proteinExistence type="predicted"/>
<dbReference type="EMBL" id="JOSZ01000003">
    <property type="protein sequence ID" value="KFM19993.1"/>
    <property type="molecule type" value="Genomic_DNA"/>
</dbReference>
<reference evidence="1 2" key="1">
    <citation type="submission" date="2014-06" db="EMBL/GenBank/DDBJ databases">
        <authorList>
            <person name="Ngugi D.K."/>
            <person name="Blom J."/>
            <person name="Alam I."/>
            <person name="Rashid M."/>
            <person name="Baalawi W."/>
            <person name="Zhang G."/>
            <person name="Hikmawan T."/>
            <person name="Guan Y."/>
            <person name="Antunes A."/>
            <person name="Siam R."/>
            <person name="El-Dorry H."/>
            <person name="Bajic V."/>
            <person name="Stingl U."/>
        </authorList>
    </citation>
    <scope>NUCLEOTIDE SEQUENCE [LARGE SCALE GENOMIC DNA]</scope>
    <source>
        <strain evidence="1">SCGC AAA799-P11</strain>
    </source>
</reference>
<comment type="caution">
    <text evidence="1">The sequence shown here is derived from an EMBL/GenBank/DDBJ whole genome shotgun (WGS) entry which is preliminary data.</text>
</comment>